<comment type="caution">
    <text evidence="1">The sequence shown here is derived from an EMBL/GenBank/DDBJ whole genome shotgun (WGS) entry which is preliminary data.</text>
</comment>
<reference evidence="1 2" key="1">
    <citation type="journal article" date="2018" name="BMC Genomics">
        <title>Comparative genome analyses reveal sequence features reflecting distinct modes of host-adaptation between dicot and monocot powdery mildew.</title>
        <authorList>
            <person name="Wu Y."/>
            <person name="Ma X."/>
            <person name="Pan Z."/>
            <person name="Kale S.D."/>
            <person name="Song Y."/>
            <person name="King H."/>
            <person name="Zhang Q."/>
            <person name="Presley C."/>
            <person name="Deng X."/>
            <person name="Wei C.I."/>
            <person name="Xiao S."/>
        </authorList>
    </citation>
    <scope>NUCLEOTIDE SEQUENCE [LARGE SCALE GENOMIC DNA]</scope>
    <source>
        <strain evidence="1">UMSG1</strain>
    </source>
</reference>
<accession>A0A420JCL5</accession>
<sequence length="105" mass="12135">MEDPLIRQGALSQRLRRQFPGITVRENQIKSFMAKHRKAQLGIYTPTQKTLDAMQENGDWYAWCDDKDGDLSAVMWATKEQQEWIKEHGAEAALDCTYGTNNKKM</sequence>
<evidence type="ECO:0000313" key="2">
    <source>
        <dbReference type="Proteomes" id="UP000285326"/>
    </source>
</evidence>
<protein>
    <submittedName>
        <fullName evidence="1">Uncharacterized protein</fullName>
    </submittedName>
</protein>
<dbReference type="EMBL" id="MCBS01000908">
    <property type="protein sequence ID" value="RKF96055.1"/>
    <property type="molecule type" value="Genomic_DNA"/>
</dbReference>
<dbReference type="Proteomes" id="UP000285326">
    <property type="component" value="Unassembled WGS sequence"/>
</dbReference>
<name>A0A420JCL5_9PEZI</name>
<evidence type="ECO:0000313" key="1">
    <source>
        <dbReference type="EMBL" id="RKF96055.1"/>
    </source>
</evidence>
<gene>
    <name evidence="1" type="ORF">GcM1_009003</name>
</gene>
<organism evidence="1 2">
    <name type="scientific">Golovinomyces cichoracearum</name>
    <dbReference type="NCBI Taxonomy" id="62708"/>
    <lineage>
        <taxon>Eukaryota</taxon>
        <taxon>Fungi</taxon>
        <taxon>Dikarya</taxon>
        <taxon>Ascomycota</taxon>
        <taxon>Pezizomycotina</taxon>
        <taxon>Leotiomycetes</taxon>
        <taxon>Erysiphales</taxon>
        <taxon>Erysiphaceae</taxon>
        <taxon>Golovinomyces</taxon>
    </lineage>
</organism>
<dbReference type="AlphaFoldDB" id="A0A420JCL5"/>
<proteinExistence type="predicted"/>
<feature type="non-terminal residue" evidence="1">
    <location>
        <position position="105"/>
    </location>
</feature>